<feature type="compositionally biased region" description="Basic and acidic residues" evidence="1">
    <location>
        <begin position="516"/>
        <end position="529"/>
    </location>
</feature>
<evidence type="ECO:0000313" key="2">
    <source>
        <dbReference type="EMBL" id="AGO83960.1"/>
    </source>
</evidence>
<gene>
    <name evidence="2" type="ORF">psal_cds_329</name>
</gene>
<dbReference type="PANTHER" id="PTHR34726">
    <property type="entry name" value="GBP DOMAIN-CONTAINING PROTEIN"/>
    <property type="match status" value="1"/>
</dbReference>
<dbReference type="GeneID" id="16605747"/>
<dbReference type="PANTHER" id="PTHR34726:SF3">
    <property type="entry name" value="GUANYLATE-BINDING PROTEIN N-TERMINAL DOMAIN-CONTAINING PROTEIN-RELATED"/>
    <property type="match status" value="1"/>
</dbReference>
<evidence type="ECO:0000313" key="3">
    <source>
        <dbReference type="Proteomes" id="UP000204584"/>
    </source>
</evidence>
<reference evidence="2 3" key="1">
    <citation type="journal article" date="2013" name="Science">
        <title>Pandoraviruses: amoeba viruses with genomes up to 2.5 Mb reaching that of parasitic eukaryotes.</title>
        <authorList>
            <person name="Philippe N."/>
            <person name="Legendre M."/>
            <person name="Doutre G."/>
            <person name="Coute Y."/>
            <person name="Poirot O."/>
            <person name="Lescot M."/>
            <person name="Arslan D."/>
            <person name="Seltzer V."/>
            <person name="Bertaux L."/>
            <person name="Bruley C."/>
            <person name="Garin J."/>
            <person name="Claverie J.M."/>
            <person name="Abergel C."/>
        </authorList>
    </citation>
    <scope>NUCLEOTIDE SEQUENCE [LARGE SCALE GENOMIC DNA]</scope>
</reference>
<dbReference type="KEGG" id="vg:16605747"/>
<dbReference type="RefSeq" id="YP_008437026.1">
    <property type="nucleotide sequence ID" value="NC_022098.1"/>
</dbReference>
<dbReference type="Proteomes" id="UP000204584">
    <property type="component" value="Segment"/>
</dbReference>
<protein>
    <submittedName>
        <fullName evidence="2">Uncharacterized protein</fullName>
    </submittedName>
</protein>
<dbReference type="EMBL" id="KC977571">
    <property type="protein sequence ID" value="AGO83960.1"/>
    <property type="molecule type" value="Genomic_DNA"/>
</dbReference>
<organism evidence="2 3">
    <name type="scientific">Pandoravirus salinus</name>
    <dbReference type="NCBI Taxonomy" id="1349410"/>
    <lineage>
        <taxon>Viruses</taxon>
        <taxon>Pandoravirus</taxon>
    </lineage>
</organism>
<evidence type="ECO:0000256" key="1">
    <source>
        <dbReference type="SAM" id="MobiDB-lite"/>
    </source>
</evidence>
<feature type="region of interest" description="Disordered" evidence="1">
    <location>
        <begin position="497"/>
        <end position="563"/>
    </location>
</feature>
<sequence length="625" mass="64846">MSDDARPCDDASVGPLTLLVATLALLALARALAGALARIYARYANGPERRPVSRPATAYHFSIGIDSLGDLAVGGWSVRVAAGHPALGAVRKTVVPLCDAREDDRARDPLAESADAISGDTGDDNDGTKAYRAASGAPADEPLVKTVGFLGARGVGKTFCINGLYGLTLPCGPLHSTCALGVVYPTAPGKPVIVDTAGDGAPALAGDATAAHGCRLTEALVQELALCCADQIVLVVGAMTAADQARISSLAERMARRGQRQLFVLHNLRHAGDPRECDRLWADQVLAPYGAVGHLEHRGDQRLAHFVVTAKGGVHVYHMRLARAGTPAGDLINANTYAVLRARLDAFGVARPFDPCALVDRSLGDALPRLVDDFAGVQWQPEGALAGDVFADVVCDHDDSGGGGGDLVARIQCRTCGAGATPTAPLRLRPATWIAADTWGTDVGDTLDGSDFDVPIKLRDAGTCVLVRIDVPGVDPASLTVTSLVGPRGQYAEVRGLRLSAPDGDGGDGETVASRGRCDNGDNGGDHGNDGGGQRKHARGDPETDGCCPAPRARDKKRGGALRSAVYPTERHGRLCVRVDMPPGSCVDASTIDCTHGVLSFKIRRQTEPIALAVQKGASPASLSA</sequence>
<name>S4W1H3_9VIRU</name>
<accession>S4W1H3</accession>
<keyword evidence="3" id="KW-1185">Reference proteome</keyword>
<proteinExistence type="predicted"/>
<feature type="region of interest" description="Disordered" evidence="1">
    <location>
        <begin position="106"/>
        <end position="135"/>
    </location>
</feature>